<organism evidence="9 10">
    <name type="scientific">Solanum verrucosum</name>
    <dbReference type="NCBI Taxonomy" id="315347"/>
    <lineage>
        <taxon>Eukaryota</taxon>
        <taxon>Viridiplantae</taxon>
        <taxon>Streptophyta</taxon>
        <taxon>Embryophyta</taxon>
        <taxon>Tracheophyta</taxon>
        <taxon>Spermatophyta</taxon>
        <taxon>Magnoliopsida</taxon>
        <taxon>eudicotyledons</taxon>
        <taxon>Gunneridae</taxon>
        <taxon>Pentapetalae</taxon>
        <taxon>asterids</taxon>
        <taxon>lamiids</taxon>
        <taxon>Solanales</taxon>
        <taxon>Solanaceae</taxon>
        <taxon>Solanoideae</taxon>
        <taxon>Solaneae</taxon>
        <taxon>Solanum</taxon>
    </lineage>
</organism>
<dbReference type="Gene3D" id="3.30.70.270">
    <property type="match status" value="1"/>
</dbReference>
<feature type="domain" description="Reverse transcriptase RNase H-like" evidence="8">
    <location>
        <begin position="83"/>
        <end position="168"/>
    </location>
</feature>
<dbReference type="GO" id="GO:0016787">
    <property type="term" value="F:hydrolase activity"/>
    <property type="evidence" value="ECO:0007669"/>
    <property type="project" value="UniProtKB-KW"/>
</dbReference>
<evidence type="ECO:0000259" key="7">
    <source>
        <dbReference type="Pfam" id="PF00078"/>
    </source>
</evidence>
<keyword evidence="10" id="KW-1185">Reference proteome</keyword>
<keyword evidence="1" id="KW-0808">Transferase</keyword>
<evidence type="ECO:0000313" key="9">
    <source>
        <dbReference type="EMBL" id="WMV59046.1"/>
    </source>
</evidence>
<dbReference type="InterPro" id="IPR050951">
    <property type="entry name" value="Retrovirus_Pol_polyprotein"/>
</dbReference>
<gene>
    <name evidence="9" type="ORF">MTR67_052431</name>
</gene>
<keyword evidence="3" id="KW-0540">Nuclease</keyword>
<feature type="domain" description="Reverse transcriptase" evidence="7">
    <location>
        <begin position="3"/>
        <end position="65"/>
    </location>
</feature>
<dbReference type="InterPro" id="IPR043502">
    <property type="entry name" value="DNA/RNA_pol_sf"/>
</dbReference>
<evidence type="ECO:0000256" key="3">
    <source>
        <dbReference type="ARBA" id="ARBA00022722"/>
    </source>
</evidence>
<dbReference type="InterPro" id="IPR000477">
    <property type="entry name" value="RT_dom"/>
</dbReference>
<keyword evidence="6" id="KW-0695">RNA-directed DNA polymerase</keyword>
<dbReference type="GO" id="GO:0004519">
    <property type="term" value="F:endonuclease activity"/>
    <property type="evidence" value="ECO:0007669"/>
    <property type="project" value="UniProtKB-KW"/>
</dbReference>
<dbReference type="InterPro" id="IPR043128">
    <property type="entry name" value="Rev_trsase/Diguanyl_cyclase"/>
</dbReference>
<dbReference type="EMBL" id="CP133623">
    <property type="protein sequence ID" value="WMV59046.1"/>
    <property type="molecule type" value="Genomic_DNA"/>
</dbReference>
<evidence type="ECO:0000256" key="4">
    <source>
        <dbReference type="ARBA" id="ARBA00022759"/>
    </source>
</evidence>
<dbReference type="Gene3D" id="3.10.20.370">
    <property type="match status" value="1"/>
</dbReference>
<reference evidence="9" key="1">
    <citation type="submission" date="2023-08" db="EMBL/GenBank/DDBJ databases">
        <title>A de novo genome assembly of Solanum verrucosum Schlechtendal, a Mexican diploid species geographically isolated from the other diploid A-genome species in potato relatives.</title>
        <authorList>
            <person name="Hosaka K."/>
        </authorList>
    </citation>
    <scope>NUCLEOTIDE SEQUENCE</scope>
    <source>
        <tissue evidence="9">Young leaves</tissue>
    </source>
</reference>
<evidence type="ECO:0000313" key="10">
    <source>
        <dbReference type="Proteomes" id="UP001234989"/>
    </source>
</evidence>
<keyword evidence="2" id="KW-0548">Nucleotidyltransferase</keyword>
<evidence type="ECO:0000259" key="8">
    <source>
        <dbReference type="Pfam" id="PF17917"/>
    </source>
</evidence>
<protein>
    <submittedName>
        <fullName evidence="9">Uncharacterized protein</fullName>
    </submittedName>
</protein>
<dbReference type="PANTHER" id="PTHR37984">
    <property type="entry name" value="PROTEIN CBG26694"/>
    <property type="match status" value="1"/>
</dbReference>
<dbReference type="SUPFAM" id="SSF56672">
    <property type="entry name" value="DNA/RNA polymerases"/>
    <property type="match status" value="1"/>
</dbReference>
<dbReference type="GO" id="GO:0003964">
    <property type="term" value="F:RNA-directed DNA polymerase activity"/>
    <property type="evidence" value="ECO:0007669"/>
    <property type="project" value="UniProtKB-KW"/>
</dbReference>
<dbReference type="CDD" id="cd09274">
    <property type="entry name" value="RNase_HI_RT_Ty3"/>
    <property type="match status" value="1"/>
</dbReference>
<evidence type="ECO:0000256" key="6">
    <source>
        <dbReference type="ARBA" id="ARBA00022918"/>
    </source>
</evidence>
<evidence type="ECO:0000256" key="2">
    <source>
        <dbReference type="ARBA" id="ARBA00022695"/>
    </source>
</evidence>
<evidence type="ECO:0000256" key="1">
    <source>
        <dbReference type="ARBA" id="ARBA00022679"/>
    </source>
</evidence>
<accession>A0AAF0V938</accession>
<dbReference type="InterPro" id="IPR041373">
    <property type="entry name" value="RT_RNaseH"/>
</dbReference>
<dbReference type="Pfam" id="PF17917">
    <property type="entry name" value="RT_RNaseH"/>
    <property type="match status" value="1"/>
</dbReference>
<name>A0AAF0V938_SOLVR</name>
<dbReference type="PANTHER" id="PTHR37984:SF5">
    <property type="entry name" value="PROTEIN NYNRIN-LIKE"/>
    <property type="match status" value="1"/>
</dbReference>
<keyword evidence="4" id="KW-0255">Endonuclease</keyword>
<proteinExistence type="predicted"/>
<sequence>MSLINGVFKPFLDSFVIIFIDDILVYSKSKEEHADHLHIILGVLGKHKLYENFSKAQQLLSTVCEIFCFYPYAFDRADLKGGKDFIIYCDASHSSLGVVLMQDNNFIAYASWQLKVNERNYLTHDLELATVVFALKIWRHYLYGVKCEVFTGHRSLQDVFTQKDLNLRQ</sequence>
<evidence type="ECO:0000256" key="5">
    <source>
        <dbReference type="ARBA" id="ARBA00022801"/>
    </source>
</evidence>
<keyword evidence="5" id="KW-0378">Hydrolase</keyword>
<dbReference type="Proteomes" id="UP001234989">
    <property type="component" value="Chromosome 12"/>
</dbReference>
<dbReference type="Pfam" id="PF00078">
    <property type="entry name" value="RVT_1"/>
    <property type="match status" value="1"/>
</dbReference>
<dbReference type="AlphaFoldDB" id="A0AAF0V938"/>